<dbReference type="PANTHER" id="PTHR19328">
    <property type="entry name" value="HEDGEHOG-INTERACTING PROTEIN"/>
    <property type="match status" value="1"/>
</dbReference>
<evidence type="ECO:0000259" key="4">
    <source>
        <dbReference type="Pfam" id="PF18962"/>
    </source>
</evidence>
<dbReference type="InterPro" id="IPR011042">
    <property type="entry name" value="6-blade_b-propeller_TolB-like"/>
</dbReference>
<feature type="domain" description="Secretion system C-terminal sorting" evidence="4">
    <location>
        <begin position="394"/>
        <end position="468"/>
    </location>
</feature>
<dbReference type="Pfam" id="PF18962">
    <property type="entry name" value="Por_Secre_tail"/>
    <property type="match status" value="1"/>
</dbReference>
<feature type="domain" description="Glucose/Sorbosone dehydrogenase" evidence="3">
    <location>
        <begin position="30"/>
        <end position="367"/>
    </location>
</feature>
<name>A0ABW5ZYK9_9FLAO</name>
<dbReference type="Proteomes" id="UP001597548">
    <property type="component" value="Unassembled WGS sequence"/>
</dbReference>
<dbReference type="RefSeq" id="WP_194506760.1">
    <property type="nucleotide sequence ID" value="NZ_JADILU010000002.1"/>
</dbReference>
<evidence type="ECO:0000313" key="5">
    <source>
        <dbReference type="EMBL" id="MFD2918037.1"/>
    </source>
</evidence>
<dbReference type="NCBIfam" id="TIGR04183">
    <property type="entry name" value="Por_Secre_tail"/>
    <property type="match status" value="1"/>
</dbReference>
<dbReference type="EMBL" id="JBHUOS010000016">
    <property type="protein sequence ID" value="MFD2918037.1"/>
    <property type="molecule type" value="Genomic_DNA"/>
</dbReference>
<keyword evidence="1 2" id="KW-0732">Signal</keyword>
<proteinExistence type="predicted"/>
<feature type="chain" id="PRO_5045498345" evidence="2">
    <location>
        <begin position="19"/>
        <end position="469"/>
    </location>
</feature>
<protein>
    <submittedName>
        <fullName evidence="5">PQQ-dependent sugar dehydrogenase</fullName>
    </submittedName>
</protein>
<accession>A0ABW5ZYK9</accession>
<evidence type="ECO:0000313" key="6">
    <source>
        <dbReference type="Proteomes" id="UP001597548"/>
    </source>
</evidence>
<dbReference type="InterPro" id="IPR012938">
    <property type="entry name" value="Glc/Sorbosone_DH"/>
</dbReference>
<dbReference type="InterPro" id="IPR026444">
    <property type="entry name" value="Secre_tail"/>
</dbReference>
<organism evidence="5 6">
    <name type="scientific">Psychroserpens luteus</name>
    <dbReference type="NCBI Taxonomy" id="1434066"/>
    <lineage>
        <taxon>Bacteria</taxon>
        <taxon>Pseudomonadati</taxon>
        <taxon>Bacteroidota</taxon>
        <taxon>Flavobacteriia</taxon>
        <taxon>Flavobacteriales</taxon>
        <taxon>Flavobacteriaceae</taxon>
        <taxon>Psychroserpens</taxon>
    </lineage>
</organism>
<comment type="caution">
    <text evidence="5">The sequence shown here is derived from an EMBL/GenBank/DDBJ whole genome shotgun (WGS) entry which is preliminary data.</text>
</comment>
<dbReference type="Pfam" id="PF07995">
    <property type="entry name" value="GSDH"/>
    <property type="match status" value="1"/>
</dbReference>
<evidence type="ECO:0000256" key="2">
    <source>
        <dbReference type="SAM" id="SignalP"/>
    </source>
</evidence>
<gene>
    <name evidence="5" type="ORF">ACFS29_20455</name>
</gene>
<feature type="signal peptide" evidence="2">
    <location>
        <begin position="1"/>
        <end position="18"/>
    </location>
</feature>
<sequence length="469" mass="51455">MRKITFLLIFSFVSLSFAQNISLESFVTGLSSPVNVKHAGDDRLFVVERAGVIKIINAVGTVNPTPFLDINDRVTDLGGEQGLLAIAFHPNYATNGFFYVNYIDNNADTVISRFTRSATGIADPNSEVTLLNVVQPYPNHNGGDLNFGPDGYLYISLGDGGASGDPGNRAQNLSLLLGKMLRIDVNVTPEQISAGTTYLIPSDNPFIGVSTALDEIWSYGLRNPWKFSFDRTTGDLWIADVGQNQIEEINRASVSSTGGENYGWKCFEGNSIFSTETGCDIITHEAPIAQYTHSATGGCSITGGYIYRGSSQTTLAGLYFFSDFCSDDIGYVKETTPDNYEIAFIEDLSGLGISAFGEDVNGELYVVSLYQGAIFRIIENTLNTAEYSITDIKMYPNPAKNELTFDLINTSNQIEYINIYDVQGKLIAKHSNFDEQLMTISTEMLTTGLYLIEIKNSKGSRNIRKLIIE</sequence>
<dbReference type="InterPro" id="IPR011041">
    <property type="entry name" value="Quinoprot_gluc/sorb_DH_b-prop"/>
</dbReference>
<dbReference type="PANTHER" id="PTHR19328:SF75">
    <property type="entry name" value="ALDOSE SUGAR DEHYDROGENASE YLII"/>
    <property type="match status" value="1"/>
</dbReference>
<dbReference type="SUPFAM" id="SSF50952">
    <property type="entry name" value="Soluble quinoprotein glucose dehydrogenase"/>
    <property type="match status" value="1"/>
</dbReference>
<keyword evidence="6" id="KW-1185">Reference proteome</keyword>
<evidence type="ECO:0000256" key="1">
    <source>
        <dbReference type="ARBA" id="ARBA00022729"/>
    </source>
</evidence>
<reference evidence="6" key="1">
    <citation type="journal article" date="2019" name="Int. J. Syst. Evol. Microbiol.">
        <title>The Global Catalogue of Microorganisms (GCM) 10K type strain sequencing project: providing services to taxonomists for standard genome sequencing and annotation.</title>
        <authorList>
            <consortium name="The Broad Institute Genomics Platform"/>
            <consortium name="The Broad Institute Genome Sequencing Center for Infectious Disease"/>
            <person name="Wu L."/>
            <person name="Ma J."/>
        </authorList>
    </citation>
    <scope>NUCLEOTIDE SEQUENCE [LARGE SCALE GENOMIC DNA]</scope>
    <source>
        <strain evidence="6">KCTC 32514</strain>
    </source>
</reference>
<dbReference type="Gene3D" id="2.120.10.30">
    <property type="entry name" value="TolB, C-terminal domain"/>
    <property type="match status" value="1"/>
</dbReference>
<evidence type="ECO:0000259" key="3">
    <source>
        <dbReference type="Pfam" id="PF07995"/>
    </source>
</evidence>